<dbReference type="PANTHER" id="PTHR34075">
    <property type="entry name" value="BLR3430 PROTEIN"/>
    <property type="match status" value="1"/>
</dbReference>
<dbReference type="EMBL" id="JBAFVH010000022">
    <property type="protein sequence ID" value="MFG1375139.1"/>
    <property type="molecule type" value="Genomic_DNA"/>
</dbReference>
<dbReference type="InterPro" id="IPR052513">
    <property type="entry name" value="Thioester_dehydratase-like"/>
</dbReference>
<dbReference type="InterPro" id="IPR012340">
    <property type="entry name" value="NA-bd_OB-fold"/>
</dbReference>
<dbReference type="Pfam" id="PF12172">
    <property type="entry name" value="zf-ChsH2"/>
    <property type="match status" value="1"/>
</dbReference>
<dbReference type="Gene3D" id="6.10.30.10">
    <property type="match status" value="1"/>
</dbReference>
<evidence type="ECO:0000259" key="1">
    <source>
        <dbReference type="Pfam" id="PF01796"/>
    </source>
</evidence>
<sequence length="141" mass="15030">MSAYISLPMYSASIDERMRLIAGKCTSCGTLNYPPRQVCTHCGGTGFAPQPLSGSGRVYTFTVIARGGAPAEFDQQQTLTGEIVVGVVELDEGPRVVGQIVDASAGGLQIGTRVHGVVRRLYDQEGIIRYGVKFQPEADHG</sequence>
<accession>A0ABW7A292</accession>
<keyword evidence="4" id="KW-1185">Reference proteome</keyword>
<dbReference type="InterPro" id="IPR022002">
    <property type="entry name" value="ChsH2_Znr"/>
</dbReference>
<gene>
    <name evidence="3" type="ORF">V5F32_23440</name>
</gene>
<evidence type="ECO:0000259" key="2">
    <source>
        <dbReference type="Pfam" id="PF12172"/>
    </source>
</evidence>
<dbReference type="Proteomes" id="UP001604002">
    <property type="component" value="Unassembled WGS sequence"/>
</dbReference>
<reference evidence="3 4" key="1">
    <citation type="submission" date="2024-02" db="EMBL/GenBank/DDBJ databases">
        <title>Expansion and revision of Xanthobacter and proposal of Roseixanthobacter gen. nov.</title>
        <authorList>
            <person name="Soltysiak M.P.M."/>
            <person name="Jalihal A."/>
            <person name="Ory A."/>
            <person name="Chrisophersen C."/>
            <person name="Lee A.D."/>
            <person name="Boulton J."/>
            <person name="Springer M."/>
        </authorList>
    </citation>
    <scope>NUCLEOTIDE SEQUENCE [LARGE SCALE GENOMIC DNA]</scope>
    <source>
        <strain evidence="3 4">23A</strain>
    </source>
</reference>
<feature type="domain" description="ChsH2 C-terminal OB-fold" evidence="1">
    <location>
        <begin position="50"/>
        <end position="118"/>
    </location>
</feature>
<name>A0ABW7A292_9HYPH</name>
<feature type="domain" description="ChsH2 rubredoxin-like zinc ribbon" evidence="2">
    <location>
        <begin position="19"/>
        <end position="47"/>
    </location>
</feature>
<organism evidence="3 4">
    <name type="scientific">Xanthobacter oligotrophicus</name>
    <dbReference type="NCBI Taxonomy" id="2607286"/>
    <lineage>
        <taxon>Bacteria</taxon>
        <taxon>Pseudomonadati</taxon>
        <taxon>Pseudomonadota</taxon>
        <taxon>Alphaproteobacteria</taxon>
        <taxon>Hyphomicrobiales</taxon>
        <taxon>Xanthobacteraceae</taxon>
        <taxon>Xanthobacter</taxon>
    </lineage>
</organism>
<proteinExistence type="predicted"/>
<dbReference type="SUPFAM" id="SSF50249">
    <property type="entry name" value="Nucleic acid-binding proteins"/>
    <property type="match status" value="1"/>
</dbReference>
<comment type="caution">
    <text evidence="3">The sequence shown here is derived from an EMBL/GenBank/DDBJ whole genome shotgun (WGS) entry which is preliminary data.</text>
</comment>
<evidence type="ECO:0000313" key="3">
    <source>
        <dbReference type="EMBL" id="MFG1375139.1"/>
    </source>
</evidence>
<evidence type="ECO:0000313" key="4">
    <source>
        <dbReference type="Proteomes" id="UP001604002"/>
    </source>
</evidence>
<dbReference type="PANTHER" id="PTHR34075:SF5">
    <property type="entry name" value="BLR3430 PROTEIN"/>
    <property type="match status" value="1"/>
</dbReference>
<dbReference type="RefSeq" id="WP_393994666.1">
    <property type="nucleotide sequence ID" value="NZ_JBAFVH010000022.1"/>
</dbReference>
<protein>
    <submittedName>
        <fullName evidence="3">Zn-ribbon domain-containing OB-fold protein</fullName>
    </submittedName>
</protein>
<dbReference type="InterPro" id="IPR002878">
    <property type="entry name" value="ChsH2_C"/>
</dbReference>
<dbReference type="Pfam" id="PF01796">
    <property type="entry name" value="OB_ChsH2_C"/>
    <property type="match status" value="1"/>
</dbReference>